<name>A0A2C5X5I2_9PEZI</name>
<feature type="compositionally biased region" description="Basic and acidic residues" evidence="3">
    <location>
        <begin position="131"/>
        <end position="142"/>
    </location>
</feature>
<feature type="region of interest" description="Disordered" evidence="3">
    <location>
        <begin position="2032"/>
        <end position="2057"/>
    </location>
</feature>
<feature type="compositionally biased region" description="Basic and acidic residues" evidence="3">
    <location>
        <begin position="1292"/>
        <end position="1301"/>
    </location>
</feature>
<evidence type="ECO:0000256" key="2">
    <source>
        <dbReference type="SAM" id="Coils"/>
    </source>
</evidence>
<feature type="region of interest" description="Disordered" evidence="3">
    <location>
        <begin position="1"/>
        <end position="166"/>
    </location>
</feature>
<protein>
    <recommendedName>
        <fullName evidence="4">Nephrocystin 3-like N-terminal domain-containing protein</fullName>
    </recommendedName>
</protein>
<keyword evidence="2" id="KW-0175">Coiled coil</keyword>
<feature type="region of interest" description="Disordered" evidence="3">
    <location>
        <begin position="292"/>
        <end position="331"/>
    </location>
</feature>
<reference evidence="5 6" key="1">
    <citation type="journal article" date="2013" name="Fungal Biol.">
        <title>Analysis of microsatellite markers in the genome of the plant pathogen Ceratocystis fimbriata.</title>
        <authorList>
            <person name="Simpson M.C."/>
            <person name="Wilken P.M."/>
            <person name="Coetzee M.P."/>
            <person name="Wingfield M.J."/>
            <person name="Wingfield B.D."/>
        </authorList>
    </citation>
    <scope>NUCLEOTIDE SEQUENCE [LARGE SCALE GENOMIC DNA]</scope>
    <source>
        <strain evidence="5 6">CBS 114723</strain>
    </source>
</reference>
<dbReference type="InterPro" id="IPR027417">
    <property type="entry name" value="P-loop_NTPase"/>
</dbReference>
<feature type="compositionally biased region" description="Basic and acidic residues" evidence="3">
    <location>
        <begin position="1215"/>
        <end position="1238"/>
    </location>
</feature>
<feature type="compositionally biased region" description="Basic and acidic residues" evidence="3">
    <location>
        <begin position="1249"/>
        <end position="1260"/>
    </location>
</feature>
<comment type="caution">
    <text evidence="5">The sequence shown here is derived from an EMBL/GenBank/DDBJ whole genome shotgun (WGS) entry which is preliminary data.</text>
</comment>
<feature type="region of interest" description="Disordered" evidence="3">
    <location>
        <begin position="1062"/>
        <end position="1098"/>
    </location>
</feature>
<evidence type="ECO:0000256" key="1">
    <source>
        <dbReference type="ARBA" id="ARBA00022737"/>
    </source>
</evidence>
<keyword evidence="6" id="KW-1185">Reference proteome</keyword>
<reference evidence="5 6" key="2">
    <citation type="journal article" date="2013" name="IMA Fungus">
        <title>IMA Genome-F 1: Ceratocystis fimbriata: Draft nuclear genome sequence for the plant pathogen, Ceratocystis fimbriata.</title>
        <authorList>
            <person name="Wilken P.M."/>
            <person name="Steenkamp E.T."/>
            <person name="Wingfield M.J."/>
            <person name="de Beer Z.W."/>
            <person name="Wingfield B.D."/>
        </authorList>
    </citation>
    <scope>NUCLEOTIDE SEQUENCE [LARGE SCALE GENOMIC DNA]</scope>
    <source>
        <strain evidence="5 6">CBS 114723</strain>
    </source>
</reference>
<feature type="compositionally biased region" description="Low complexity" evidence="3">
    <location>
        <begin position="13"/>
        <end position="23"/>
    </location>
</feature>
<proteinExistence type="predicted"/>
<dbReference type="EMBL" id="APWK03000015">
    <property type="protein sequence ID" value="PHH55068.1"/>
    <property type="molecule type" value="Genomic_DNA"/>
</dbReference>
<feature type="compositionally biased region" description="Basic and acidic residues" evidence="3">
    <location>
        <begin position="2107"/>
        <end position="2132"/>
    </location>
</feature>
<evidence type="ECO:0000313" key="6">
    <source>
        <dbReference type="Proteomes" id="UP000222788"/>
    </source>
</evidence>
<evidence type="ECO:0000313" key="5">
    <source>
        <dbReference type="EMBL" id="PHH55068.1"/>
    </source>
</evidence>
<evidence type="ECO:0000259" key="4">
    <source>
        <dbReference type="Pfam" id="PF24883"/>
    </source>
</evidence>
<accession>A0A2C5X5I2</accession>
<feature type="compositionally biased region" description="Low complexity" evidence="3">
    <location>
        <begin position="1281"/>
        <end position="1291"/>
    </location>
</feature>
<feature type="compositionally biased region" description="Polar residues" evidence="3">
    <location>
        <begin position="2133"/>
        <end position="2142"/>
    </location>
</feature>
<keyword evidence="1" id="KW-0677">Repeat</keyword>
<feature type="region of interest" description="Disordered" evidence="3">
    <location>
        <begin position="1215"/>
        <end position="1314"/>
    </location>
</feature>
<dbReference type="InterPro" id="IPR056884">
    <property type="entry name" value="NPHP3-like_N"/>
</dbReference>
<feature type="compositionally biased region" description="Polar residues" evidence="3">
    <location>
        <begin position="2032"/>
        <end position="2045"/>
    </location>
</feature>
<evidence type="ECO:0000256" key="3">
    <source>
        <dbReference type="SAM" id="MobiDB-lite"/>
    </source>
</evidence>
<feature type="compositionally biased region" description="Polar residues" evidence="3">
    <location>
        <begin position="1074"/>
        <end position="1088"/>
    </location>
</feature>
<sequence length="2142" mass="241668">MVTRPSRRSTKVYSSRPRSPPYRASRRPQHAQGDYDDTQLRQRRRRDWYSSNRRPVAYDSYDESDYYPRVELQSADRNYVDDERRPPGRMWRAAHLEDGGSETSVGQRSLPSISRTANVKKSAATPGDISYSKRAEKPDASRPGRKRMSFAHPRREKASRSQSPTAPLVMASSGKYVTHLSFLRSASRGVYMEENEHSSTEDFFEKIHGIDSSLEVSGKAGKMKMMTETEDIVKRLQAKYRDLVELLDEQDEELASLLEEKETEKEAASIDLEMTSDKGKLEAKMKRLMGRFKMHPDKPSPTPLNPENPALDPYELNGSEPQKATEKDKDSKLEKIRSCAVSMTQYLAGTLNTSAPYVGLAFGPAEICFKGAALLLQALIHVVEIPSKVNDIFIRCRQCIESIQLAGNRDVGELNMMLRDVGTDIFNSTLLYAYMETIIEVWKTLSQYAISWVRKLKIGVDQALGTDDQLQVLLDKLDAAEKATYSDMMFKSAVISARYMGILKEGLTRLTTEMRQMHGSVNQLTELFGERQAVDRKLAMALGFTSRETVDWYPTPESLGTLPPKDVRSSCQWVFEVEEVERLIADDNTDSPYILHLHGLKGTGKTTALLSLRDFIAGQRGEHVAWSAVSFFHQTCDADLAFDQSCFRSLAWQFIKQNSDLEHAILGAFSEANSQSSPVSLAWASDLHPALMSARQDSDDHVLILIDCDKQDHKSLVEAIANCSRIPGFHFVIATQHQQEEYPHNYKRTLVSVEDSRVVKVTKHTEADAHKAIRNFLNELVKTHHPPGPLTPDTLAEYEERLRLLFQHSGRSFSALNDYMNTLRKSSSMAIDKLGADVQSSAWAVSQQTQQETIKKLSPDERQELSLILAWLRFGLMPLRIQALSLLSDITLFSSGSHWTKMVRERINNKYSYFVQVDSHGIVGWQPDFNPEFLLREESTTGQPGSTSQAPLDPGVEDVYVRVLKALFPLDGDFERLGLKQALEDRKGIVLVLNDDNDQLLLAIACLRILVDMHHTTDSFDTSAVHNPAFEPLPSASKVDSGTRNELKSYWADALALAQDPNATNSVSSQSSSYKQPASTDQEISVTSMPLAEEDSMSTDRYDQDDICYMTTYAIACLVPHIRSIKNIQDCDIKLKEELARLLPKFIGDPAAGYAELGATSPKASSHYWYKTHVKALLSHAELSLRHDNGPGVLGGLLKDETIRDAFRADGRDLEGLTGVHSDDEKVSEHSRQPELTRVKWSRFSPARDSSRSRSPDNRRTGRFYRAQARNVSLSPEFRRSSSSGSRSTSSVDDRVSRARGYDSNSDSEQSQAESLDVKGMAKLYAEPDWPFNWMLQKLFLGFDGARRHLVAGVAYAWNVYDRFKPESDRTSSLAKLRAHTLTLTEFINFEDWARSVVSFDELSASEKNRYLMSAVTILSVFCRTTVEPRTQLLLPTRDLDVDAGANGSVDDELAIPQSKYQRLDGYPGHHHNEAIDQYNLALLKLTQEAKSLRGVVPYWLLSYVKETSTVRDYLVDHLVRDAVLSARYKRSQADSSGDHVTYDDSVKPDLECPSRIIADTLVHLITEEVTNSIARCDETMDDALLKNIKLWTRLAVHNDSTISTVRSLLLLHNSVYTMDIYAELLKAMQTATEDWRILSQDYVLSMIADPDLYKILQHLTVNSTLSTYFLPIFNTIKSEIFSKNNIYSANLKHIVIIAFNNLFTFRFPNASNIQESLSCVDNLLNNTYYGTQSLTDWQRHYLHLHKFTLTYLANLGSSSDLFEALGPVMSAAKANLSRGKIGNIVRNCCFQLWTHASTRHPNEPRLLELLENSLKVYQERPYSRSDIRRVAKMLTAIGDSRFSPNAWRLLAALDYYEYVPSGEPLTIKYTRDRLRGHSLAYQDFMHSQTWPVTAPWPIDIEDFKVKLPEILAETWPSVDHDREEESIRYLKSQRISKQDRVDLSKRWADYAADIRWRCFMNLWLSVDHIGGSSGRSSRSEWVGEALGMLRDNPEEFVGGLEKLSFDSLFATNSEGLQVAPQIRGLNSEASKLTIPSKSNSSNLGDSDPIEIPTPEARPLDLQNTATPLVDPLPSAVVANSPKVFATDAKAPNESLLPLADQSGRNEALKEAEGKSRGKSKEKEKEKEKKVPDQQTPFYMYT</sequence>
<dbReference type="Pfam" id="PF24883">
    <property type="entry name" value="NPHP3_N"/>
    <property type="match status" value="1"/>
</dbReference>
<dbReference type="SUPFAM" id="SSF52540">
    <property type="entry name" value="P-loop containing nucleoside triphosphate hydrolases"/>
    <property type="match status" value="1"/>
</dbReference>
<dbReference type="Proteomes" id="UP000222788">
    <property type="component" value="Unassembled WGS sequence"/>
</dbReference>
<feature type="compositionally biased region" description="Polar residues" evidence="3">
    <location>
        <begin position="101"/>
        <end position="119"/>
    </location>
</feature>
<feature type="compositionally biased region" description="Basic residues" evidence="3">
    <location>
        <begin position="143"/>
        <end position="157"/>
    </location>
</feature>
<feature type="domain" description="Nephrocystin 3-like N-terminal" evidence="4">
    <location>
        <begin position="570"/>
        <end position="707"/>
    </location>
</feature>
<feature type="compositionally biased region" description="Polar residues" evidence="3">
    <location>
        <begin position="1303"/>
        <end position="1314"/>
    </location>
</feature>
<feature type="coiled-coil region" evidence="2">
    <location>
        <begin position="226"/>
        <end position="278"/>
    </location>
</feature>
<gene>
    <name evidence="5" type="ORF">CFIMG_002793RAa</name>
</gene>
<organism evidence="5 6">
    <name type="scientific">Ceratocystis fimbriata CBS 114723</name>
    <dbReference type="NCBI Taxonomy" id="1035309"/>
    <lineage>
        <taxon>Eukaryota</taxon>
        <taxon>Fungi</taxon>
        <taxon>Dikarya</taxon>
        <taxon>Ascomycota</taxon>
        <taxon>Pezizomycotina</taxon>
        <taxon>Sordariomycetes</taxon>
        <taxon>Hypocreomycetidae</taxon>
        <taxon>Microascales</taxon>
        <taxon>Ceratocystidaceae</taxon>
        <taxon>Ceratocystis</taxon>
    </lineage>
</organism>
<feature type="region of interest" description="Disordered" evidence="3">
    <location>
        <begin position="2089"/>
        <end position="2142"/>
    </location>
</feature>
<feature type="compositionally biased region" description="Basic residues" evidence="3">
    <location>
        <begin position="1"/>
        <end position="10"/>
    </location>
</feature>